<organism evidence="2 3">
    <name type="scientific">Saprolegnia parasitica (strain CBS 223.65)</name>
    <dbReference type="NCBI Taxonomy" id="695850"/>
    <lineage>
        <taxon>Eukaryota</taxon>
        <taxon>Sar</taxon>
        <taxon>Stramenopiles</taxon>
        <taxon>Oomycota</taxon>
        <taxon>Saprolegniomycetes</taxon>
        <taxon>Saprolegniales</taxon>
        <taxon>Saprolegniaceae</taxon>
        <taxon>Saprolegnia</taxon>
    </lineage>
</organism>
<evidence type="ECO:0000259" key="1">
    <source>
        <dbReference type="Pfam" id="PF25793"/>
    </source>
</evidence>
<dbReference type="STRING" id="695850.A0A067C192"/>
<evidence type="ECO:0000313" key="2">
    <source>
        <dbReference type="EMBL" id="KDO20321.1"/>
    </source>
</evidence>
<reference evidence="2 3" key="1">
    <citation type="journal article" date="2013" name="PLoS Genet.">
        <title>Distinctive expansion of potential virulence genes in the genome of the oomycete fish pathogen Saprolegnia parasitica.</title>
        <authorList>
            <person name="Jiang R.H."/>
            <person name="de Bruijn I."/>
            <person name="Haas B.J."/>
            <person name="Belmonte R."/>
            <person name="Lobach L."/>
            <person name="Christie J."/>
            <person name="van den Ackerveken G."/>
            <person name="Bottin A."/>
            <person name="Bulone V."/>
            <person name="Diaz-Moreno S.M."/>
            <person name="Dumas B."/>
            <person name="Fan L."/>
            <person name="Gaulin E."/>
            <person name="Govers F."/>
            <person name="Grenville-Briggs L.J."/>
            <person name="Horner N.R."/>
            <person name="Levin J.Z."/>
            <person name="Mammella M."/>
            <person name="Meijer H.J."/>
            <person name="Morris P."/>
            <person name="Nusbaum C."/>
            <person name="Oome S."/>
            <person name="Phillips A.J."/>
            <person name="van Rooyen D."/>
            <person name="Rzeszutek E."/>
            <person name="Saraiva M."/>
            <person name="Secombes C.J."/>
            <person name="Seidl M.F."/>
            <person name="Snel B."/>
            <person name="Stassen J.H."/>
            <person name="Sykes S."/>
            <person name="Tripathy S."/>
            <person name="van den Berg H."/>
            <person name="Vega-Arreguin J.C."/>
            <person name="Wawra S."/>
            <person name="Young S.K."/>
            <person name="Zeng Q."/>
            <person name="Dieguez-Uribeondo J."/>
            <person name="Russ C."/>
            <person name="Tyler B.M."/>
            <person name="van West P."/>
        </authorList>
    </citation>
    <scope>NUCLEOTIDE SEQUENCE [LARGE SCALE GENOMIC DNA]</scope>
    <source>
        <strain evidence="2 3">CBS 223.65</strain>
    </source>
</reference>
<dbReference type="Proteomes" id="UP000030745">
    <property type="component" value="Unassembled WGS sequence"/>
</dbReference>
<sequence>MGRDTKPLDSDYSDSDVDMDVPFRARVPKLVVLPACPPVPASDVGVEAPPMNLLSLLPPDMWVQLTPAERASLLPTLPDLSGWWGLSSDDAAAENVRLLLAGANVNFGNPLARFSFPSAARSARIRDERVAFEWARTEYASSVTASILSHRAQLLREPMSLDEHALSTPAAVPASGRIVIDELRPSAPSLFLAIRAALHGTPRTASDVCDIVSAEHTWTPALDGVNVPELTPRLYVESALVFLSQPIVSTEFAGGAHGWDVPFVAFDPATETYTWRRDASIEHVSMDDAVRVLHLERLFRSPFRETDPSLQSHAAILRVARAHNEASKRPRHDEEAMDPAPLPPACTLKTADVPMAAQQRPSQAMYHAQDRQRYSKPGMVFTYVNTETGHETSVGPLLPVVDSPVDDASLLVAVPDLPPAASVGWINITRDALARLPPSGGSRADIVALAALSMYTTLVCCCFVST</sequence>
<protein>
    <recommendedName>
        <fullName evidence="1">Nuclear factor related to kappa-B-binding protein second winged helix domain-containing protein</fullName>
    </recommendedName>
</protein>
<dbReference type="PANTHER" id="PTHR13052:SF3">
    <property type="entry name" value="NUCLEAR FACTOR RELATED TO KAPPA-B-BINDING PROTEIN"/>
    <property type="match status" value="1"/>
</dbReference>
<dbReference type="PANTHER" id="PTHR13052">
    <property type="entry name" value="NFRKB-RELATED"/>
    <property type="match status" value="1"/>
</dbReference>
<dbReference type="EMBL" id="KK583316">
    <property type="protein sequence ID" value="KDO20321.1"/>
    <property type="molecule type" value="Genomic_DNA"/>
</dbReference>
<dbReference type="InterPro" id="IPR024867">
    <property type="entry name" value="NFRKB"/>
</dbReference>
<dbReference type="OrthoDB" id="70874at2759"/>
<dbReference type="InterPro" id="IPR057748">
    <property type="entry name" value="NFRKB_WH_2"/>
</dbReference>
<dbReference type="OMA" id="GWINITR"/>
<keyword evidence="3" id="KW-1185">Reference proteome</keyword>
<dbReference type="Pfam" id="PF25793">
    <property type="entry name" value="WHD_2nd_NFRKB"/>
    <property type="match status" value="1"/>
</dbReference>
<evidence type="ECO:0000313" key="3">
    <source>
        <dbReference type="Proteomes" id="UP000030745"/>
    </source>
</evidence>
<accession>A0A067C192</accession>
<name>A0A067C192_SAPPC</name>
<dbReference type="GO" id="GO:0031011">
    <property type="term" value="C:Ino80 complex"/>
    <property type="evidence" value="ECO:0007669"/>
    <property type="project" value="InterPro"/>
</dbReference>
<dbReference type="AlphaFoldDB" id="A0A067C192"/>
<feature type="domain" description="Nuclear factor related to kappa-B-binding protein second winged helix" evidence="1">
    <location>
        <begin position="363"/>
        <end position="455"/>
    </location>
</feature>
<gene>
    <name evidence="2" type="ORF">SPRG_14456</name>
</gene>
<dbReference type="RefSeq" id="XP_012208990.1">
    <property type="nucleotide sequence ID" value="XM_012353600.1"/>
</dbReference>
<dbReference type="KEGG" id="spar:SPRG_14456"/>
<dbReference type="VEuPathDB" id="FungiDB:SPRG_14456"/>
<proteinExistence type="predicted"/>
<dbReference type="GeneID" id="24136261"/>